<evidence type="ECO:0000313" key="3">
    <source>
        <dbReference type="Proteomes" id="UP001187192"/>
    </source>
</evidence>
<feature type="region of interest" description="Disordered" evidence="1">
    <location>
        <begin position="1"/>
        <end position="33"/>
    </location>
</feature>
<reference evidence="2" key="1">
    <citation type="submission" date="2023-07" db="EMBL/GenBank/DDBJ databases">
        <title>draft genome sequence of fig (Ficus carica).</title>
        <authorList>
            <person name="Takahashi T."/>
            <person name="Nishimura K."/>
        </authorList>
    </citation>
    <scope>NUCLEOTIDE SEQUENCE</scope>
</reference>
<dbReference type="EMBL" id="BTGU01000086">
    <property type="protein sequence ID" value="GMN59307.1"/>
    <property type="molecule type" value="Genomic_DNA"/>
</dbReference>
<protein>
    <submittedName>
        <fullName evidence="2">Uncharacterized protein</fullName>
    </submittedName>
</protein>
<gene>
    <name evidence="2" type="ORF">TIFTF001_028395</name>
</gene>
<feature type="compositionally biased region" description="Low complexity" evidence="1">
    <location>
        <begin position="103"/>
        <end position="112"/>
    </location>
</feature>
<organism evidence="2 3">
    <name type="scientific">Ficus carica</name>
    <name type="common">Common fig</name>
    <dbReference type="NCBI Taxonomy" id="3494"/>
    <lineage>
        <taxon>Eukaryota</taxon>
        <taxon>Viridiplantae</taxon>
        <taxon>Streptophyta</taxon>
        <taxon>Embryophyta</taxon>
        <taxon>Tracheophyta</taxon>
        <taxon>Spermatophyta</taxon>
        <taxon>Magnoliopsida</taxon>
        <taxon>eudicotyledons</taxon>
        <taxon>Gunneridae</taxon>
        <taxon>Pentapetalae</taxon>
        <taxon>rosids</taxon>
        <taxon>fabids</taxon>
        <taxon>Rosales</taxon>
        <taxon>Moraceae</taxon>
        <taxon>Ficeae</taxon>
        <taxon>Ficus</taxon>
    </lineage>
</organism>
<feature type="region of interest" description="Disordered" evidence="1">
    <location>
        <begin position="48"/>
        <end position="126"/>
    </location>
</feature>
<proteinExistence type="predicted"/>
<evidence type="ECO:0000313" key="2">
    <source>
        <dbReference type="EMBL" id="GMN59307.1"/>
    </source>
</evidence>
<feature type="region of interest" description="Disordered" evidence="1">
    <location>
        <begin position="208"/>
        <end position="257"/>
    </location>
</feature>
<comment type="caution">
    <text evidence="2">The sequence shown here is derived from an EMBL/GenBank/DDBJ whole genome shotgun (WGS) entry which is preliminary data.</text>
</comment>
<name>A0AA88DPS9_FICCA</name>
<feature type="compositionally biased region" description="Low complexity" evidence="1">
    <location>
        <begin position="12"/>
        <end position="31"/>
    </location>
</feature>
<dbReference type="Proteomes" id="UP001187192">
    <property type="component" value="Unassembled WGS sequence"/>
</dbReference>
<feature type="compositionally biased region" description="Basic and acidic residues" evidence="1">
    <location>
        <begin position="208"/>
        <end position="220"/>
    </location>
</feature>
<dbReference type="AlphaFoldDB" id="A0AA88DPS9"/>
<sequence>MSGRSEVPLGVPAASPHSLPSGGSSSGTWGPRIADKDMDWVIRELYPQRGLRIEESMADREQRGTKRPSEADRVARLKKMTKTSDRGRGKGKVGTSTAPPPSQVVTPSTSSSGHQTTESSARRATTHKALVSKFGERLSLDVAESSKRPDSVEAFRDCADKLIEGLCLAFSGSATARGYVNKMEEALNSAKGDARVAWYKAKEAKKAEDKAMDAKKKAEDQATSVEQRAKDAETRATNAEATRNKAESYRSIGRWQS</sequence>
<accession>A0AA88DPS9</accession>
<feature type="compositionally biased region" description="Basic and acidic residues" evidence="1">
    <location>
        <begin position="51"/>
        <end position="75"/>
    </location>
</feature>
<feature type="compositionally biased region" description="Polar residues" evidence="1">
    <location>
        <begin position="113"/>
        <end position="123"/>
    </location>
</feature>
<keyword evidence="3" id="KW-1185">Reference proteome</keyword>
<evidence type="ECO:0000256" key="1">
    <source>
        <dbReference type="SAM" id="MobiDB-lite"/>
    </source>
</evidence>